<protein>
    <submittedName>
        <fullName evidence="7">Sigma-70 family RNA polymerase sigma factor</fullName>
    </submittedName>
</protein>
<dbReference type="GO" id="GO:0016987">
    <property type="term" value="F:sigma factor activity"/>
    <property type="evidence" value="ECO:0007669"/>
    <property type="project" value="UniProtKB-KW"/>
</dbReference>
<reference evidence="7 8" key="1">
    <citation type="submission" date="2019-03" db="EMBL/GenBank/DDBJ databases">
        <title>Draft genome of Gammaproteobacteria bacterium LSUCC0057, a member of the SAR92 clade.</title>
        <authorList>
            <person name="Lanclos V.C."/>
            <person name="Doiron C."/>
            <person name="Henson M.W."/>
            <person name="Thrash J.C."/>
        </authorList>
    </citation>
    <scope>NUCLEOTIDE SEQUENCE [LARGE SCALE GENOMIC DNA]</scope>
    <source>
        <strain evidence="7 8">LSUCC0057</strain>
    </source>
</reference>
<dbReference type="SUPFAM" id="SSF88946">
    <property type="entry name" value="Sigma2 domain of RNA polymerase sigma factors"/>
    <property type="match status" value="1"/>
</dbReference>
<keyword evidence="1" id="KW-0805">Transcription regulation</keyword>
<dbReference type="AlphaFoldDB" id="A0A4Y8UGC3"/>
<dbReference type="GO" id="GO:0006352">
    <property type="term" value="P:DNA-templated transcription initiation"/>
    <property type="evidence" value="ECO:0007669"/>
    <property type="project" value="InterPro"/>
</dbReference>
<keyword evidence="2" id="KW-0731">Sigma factor</keyword>
<dbReference type="NCBIfam" id="TIGR02937">
    <property type="entry name" value="sigma70-ECF"/>
    <property type="match status" value="1"/>
</dbReference>
<feature type="domain" description="RNA polymerase sigma-70" evidence="6">
    <location>
        <begin position="135"/>
        <end position="148"/>
    </location>
</feature>
<evidence type="ECO:0000256" key="2">
    <source>
        <dbReference type="ARBA" id="ARBA00023082"/>
    </source>
</evidence>
<evidence type="ECO:0000256" key="4">
    <source>
        <dbReference type="ARBA" id="ARBA00023163"/>
    </source>
</evidence>
<dbReference type="InterPro" id="IPR050239">
    <property type="entry name" value="Sigma-70_RNA_pol_init_factors"/>
</dbReference>
<dbReference type="InterPro" id="IPR009042">
    <property type="entry name" value="RNA_pol_sigma70_r1_2"/>
</dbReference>
<dbReference type="InterPro" id="IPR007627">
    <property type="entry name" value="RNA_pol_sigma70_r2"/>
</dbReference>
<dbReference type="InterPro" id="IPR007624">
    <property type="entry name" value="RNA_pol_sigma70_r3"/>
</dbReference>
<dbReference type="InterPro" id="IPR036388">
    <property type="entry name" value="WH-like_DNA-bd_sf"/>
</dbReference>
<dbReference type="Pfam" id="PF04545">
    <property type="entry name" value="Sigma70_r4"/>
    <property type="match status" value="1"/>
</dbReference>
<feature type="region of interest" description="Disordered" evidence="5">
    <location>
        <begin position="1"/>
        <end position="34"/>
    </location>
</feature>
<dbReference type="Gene3D" id="1.10.601.10">
    <property type="entry name" value="RNA Polymerase Primary Sigma Factor"/>
    <property type="match status" value="1"/>
</dbReference>
<accession>A0A4Y8UGC3</accession>
<dbReference type="Pfam" id="PF04539">
    <property type="entry name" value="Sigma70_r3"/>
    <property type="match status" value="1"/>
</dbReference>
<evidence type="ECO:0000259" key="6">
    <source>
        <dbReference type="PROSITE" id="PS00715"/>
    </source>
</evidence>
<dbReference type="PANTHER" id="PTHR30603:SF67">
    <property type="entry name" value="RNA POLYMERASE SIGMA FACTOR RPOS"/>
    <property type="match status" value="1"/>
</dbReference>
<comment type="caution">
    <text evidence="7">The sequence shown here is derived from an EMBL/GenBank/DDBJ whole genome shotgun (WGS) entry which is preliminary data.</text>
</comment>
<evidence type="ECO:0000313" key="8">
    <source>
        <dbReference type="Proteomes" id="UP000298133"/>
    </source>
</evidence>
<dbReference type="SUPFAM" id="SSF88659">
    <property type="entry name" value="Sigma3 and sigma4 domains of RNA polymerase sigma factors"/>
    <property type="match status" value="2"/>
</dbReference>
<proteinExistence type="predicted"/>
<dbReference type="InterPro" id="IPR014284">
    <property type="entry name" value="RNA_pol_sigma-70_dom"/>
</dbReference>
<keyword evidence="3" id="KW-0238">DNA-binding</keyword>
<feature type="compositionally biased region" description="Low complexity" evidence="5">
    <location>
        <begin position="56"/>
        <end position="67"/>
    </location>
</feature>
<dbReference type="InterPro" id="IPR000943">
    <property type="entry name" value="RNA_pol_sigma70"/>
</dbReference>
<dbReference type="GO" id="GO:0003677">
    <property type="term" value="F:DNA binding"/>
    <property type="evidence" value="ECO:0007669"/>
    <property type="project" value="UniProtKB-KW"/>
</dbReference>
<evidence type="ECO:0000256" key="1">
    <source>
        <dbReference type="ARBA" id="ARBA00023015"/>
    </source>
</evidence>
<organism evidence="7 8">
    <name type="scientific">Gammaproteobacteria bacterium LSUCC0057</name>
    <dbReference type="NCBI Taxonomy" id="2559237"/>
    <lineage>
        <taxon>Bacteria</taxon>
        <taxon>Pseudomonadati</taxon>
        <taxon>Pseudomonadota</taxon>
        <taxon>Gammaproteobacteria</taxon>
        <taxon>Cellvibrionales</taxon>
        <taxon>Porticoccaceae</taxon>
        <taxon>SAR92 clade</taxon>
    </lineage>
</organism>
<evidence type="ECO:0000313" key="7">
    <source>
        <dbReference type="EMBL" id="TFH67422.1"/>
    </source>
</evidence>
<sequence>MPGIALAQPQRAQQLHSLKQTTPRNSRTRPSRPSALAITAVQEVFSDTAEQRKKTSSGNAAANTATASSHSDDATAIYLREIGRAPLLTREQEVDYSRRLRRGECRYKQLMIESNLRLVVNIARKYSGRTLPLLDLIQEGNLGLIRAVEKFDPELGYRFSTYATWWIRQAVERALINLGETVRVPVHVSKEINQCLRESRTLRQSGQRSPSVEEIAEATGKSAERVQQLLAVKDSQRLAAGQLSEEGDFLDTLASEATTPQQSIEQQQMAAKLQGVLQRLPGKQREILERRFGLGRYPPHTLEMIGAAVGLTRERVRQIQLAAIKKVQQTMELERLVFDDLLADS</sequence>
<dbReference type="InterPro" id="IPR007630">
    <property type="entry name" value="RNA_pol_sigma70_r4"/>
</dbReference>
<dbReference type="OrthoDB" id="9809557at2"/>
<feature type="compositionally biased region" description="Polar residues" evidence="5">
    <location>
        <begin position="10"/>
        <end position="20"/>
    </location>
</feature>
<dbReference type="Gene3D" id="1.10.10.10">
    <property type="entry name" value="Winged helix-like DNA-binding domain superfamily/Winged helix DNA-binding domain"/>
    <property type="match status" value="2"/>
</dbReference>
<dbReference type="CDD" id="cd06171">
    <property type="entry name" value="Sigma70_r4"/>
    <property type="match status" value="1"/>
</dbReference>
<dbReference type="PANTHER" id="PTHR30603">
    <property type="entry name" value="RNA POLYMERASE SIGMA FACTOR RPO"/>
    <property type="match status" value="1"/>
</dbReference>
<keyword evidence="4" id="KW-0804">Transcription</keyword>
<dbReference type="FunFam" id="1.10.601.10:FF:000001">
    <property type="entry name" value="RNA polymerase sigma factor SigA"/>
    <property type="match status" value="1"/>
</dbReference>
<dbReference type="Proteomes" id="UP000298133">
    <property type="component" value="Unassembled WGS sequence"/>
</dbReference>
<dbReference type="PRINTS" id="PR00046">
    <property type="entry name" value="SIGMA70FCT"/>
</dbReference>
<dbReference type="Pfam" id="PF04542">
    <property type="entry name" value="Sigma70_r2"/>
    <property type="match status" value="1"/>
</dbReference>
<gene>
    <name evidence="7" type="ORF">E3W66_07990</name>
</gene>
<dbReference type="InterPro" id="IPR013324">
    <property type="entry name" value="RNA_pol_sigma_r3/r4-like"/>
</dbReference>
<evidence type="ECO:0000256" key="5">
    <source>
        <dbReference type="SAM" id="MobiDB-lite"/>
    </source>
</evidence>
<dbReference type="PROSITE" id="PS00715">
    <property type="entry name" value="SIGMA70_1"/>
    <property type="match status" value="1"/>
</dbReference>
<keyword evidence="8" id="KW-1185">Reference proteome</keyword>
<dbReference type="EMBL" id="SPIA01000003">
    <property type="protein sequence ID" value="TFH67422.1"/>
    <property type="molecule type" value="Genomic_DNA"/>
</dbReference>
<dbReference type="InterPro" id="IPR013325">
    <property type="entry name" value="RNA_pol_sigma_r2"/>
</dbReference>
<feature type="region of interest" description="Disordered" evidence="5">
    <location>
        <begin position="47"/>
        <end position="67"/>
    </location>
</feature>
<dbReference type="Pfam" id="PF00140">
    <property type="entry name" value="Sigma70_r1_2"/>
    <property type="match status" value="1"/>
</dbReference>
<evidence type="ECO:0000256" key="3">
    <source>
        <dbReference type="ARBA" id="ARBA00023125"/>
    </source>
</evidence>
<name>A0A4Y8UGC3_9GAMM</name>